<organism evidence="2">
    <name type="scientific">Candidatus Moduliflexus flocculans</name>
    <dbReference type="NCBI Taxonomy" id="1499966"/>
    <lineage>
        <taxon>Bacteria</taxon>
        <taxon>Candidatus Moduliflexota</taxon>
        <taxon>Candidatus Moduliflexia</taxon>
        <taxon>Candidatus Moduliflexales</taxon>
        <taxon>Candidatus Moduliflexaceae</taxon>
    </lineage>
</organism>
<accession>A0A0S6W3Z9</accession>
<dbReference type="PANTHER" id="PTHR43581:SF4">
    <property type="entry name" value="ATP_GTP PHOSPHATASE"/>
    <property type="match status" value="1"/>
</dbReference>
<feature type="domain" description="Endonuclease GajA/Old nuclease/RecF-like AAA" evidence="1">
    <location>
        <begin position="2"/>
        <end position="130"/>
    </location>
</feature>
<dbReference type="STRING" id="1499966.U14_04327"/>
<proteinExistence type="predicted"/>
<dbReference type="Pfam" id="PF13175">
    <property type="entry name" value="AAA_15"/>
    <property type="match status" value="2"/>
</dbReference>
<dbReference type="Gene3D" id="3.40.50.300">
    <property type="entry name" value="P-loop containing nucleotide triphosphate hydrolases"/>
    <property type="match status" value="1"/>
</dbReference>
<dbReference type="Proteomes" id="UP000030700">
    <property type="component" value="Unassembled WGS sequence"/>
</dbReference>
<dbReference type="AlphaFoldDB" id="A0A0S6W3Z9"/>
<dbReference type="EMBL" id="DF820459">
    <property type="protein sequence ID" value="GAK53068.1"/>
    <property type="molecule type" value="Genomic_DNA"/>
</dbReference>
<keyword evidence="3" id="KW-1185">Reference proteome</keyword>
<dbReference type="InterPro" id="IPR041685">
    <property type="entry name" value="AAA_GajA/Old/RecF-like"/>
</dbReference>
<dbReference type="HOGENOM" id="CLU_053347_1_0_0"/>
<reference evidence="2" key="1">
    <citation type="journal article" date="2015" name="PeerJ">
        <title>First genomic representation of candidate bacterial phylum KSB3 points to enhanced environmental sensing as a trigger of wastewater bulking.</title>
        <authorList>
            <person name="Sekiguchi Y."/>
            <person name="Ohashi A."/>
            <person name="Parks D.H."/>
            <person name="Yamauchi T."/>
            <person name="Tyson G.W."/>
            <person name="Hugenholtz P."/>
        </authorList>
    </citation>
    <scope>NUCLEOTIDE SEQUENCE [LARGE SCALE GENOMIC DNA]</scope>
</reference>
<gene>
    <name evidence="2" type="ORF">U14_04327</name>
</gene>
<evidence type="ECO:0000259" key="1">
    <source>
        <dbReference type="Pfam" id="PF13175"/>
    </source>
</evidence>
<name>A0A0S6W3Z9_9BACT</name>
<evidence type="ECO:0000313" key="2">
    <source>
        <dbReference type="EMBL" id="GAK53068.1"/>
    </source>
</evidence>
<protein>
    <recommendedName>
        <fullName evidence="1">Endonuclease GajA/Old nuclease/RecF-like AAA domain-containing protein</fullName>
    </recommendedName>
</protein>
<dbReference type="InterPro" id="IPR027417">
    <property type="entry name" value="P-loop_NTPase"/>
</dbReference>
<sequence>MERLIIKNFVGIESLEIELRKFNILIGPQATGKSVVAKLLFYFKNFIWDIFTSLENEQTKQDFDHRFIEKFIEYFPSESWGNGNFSIRYEIRGKFIEINYEGSKPKLRLNYSDYFQRQIRSYRQLLKKISDNRLGDKAYNQFDDISKLRQRFLGEAVNQLGDVVGFSQLFIPAGRSFFANLQNNIFAFLSTDNAIEPFLREFGVIYENIKRLSPFNESEHLEIRQSIESLLFGKYIRERSKDYLLLADGRKIHIANSSSGQQEILPLTLILNELPFLYGGQTVYIEEPEAHLFPTTQKDVIELIAAVFNLYGQNPLQFIITTHSPYIITAMNNLLYAGKLYETLPEEQCARLKEIIPRSRSLKLQDIAAYSLEHGGGKSIVCEEIGLIESQIIDAVSDQLAMQFDLLLQVE</sequence>
<dbReference type="InterPro" id="IPR051396">
    <property type="entry name" value="Bact_Antivir_Def_Nuclease"/>
</dbReference>
<dbReference type="PANTHER" id="PTHR43581">
    <property type="entry name" value="ATP/GTP PHOSPHATASE"/>
    <property type="match status" value="1"/>
</dbReference>
<dbReference type="SUPFAM" id="SSF52540">
    <property type="entry name" value="P-loop containing nucleoside triphosphate hydrolases"/>
    <property type="match status" value="1"/>
</dbReference>
<feature type="domain" description="Endonuclease GajA/Old nuclease/RecF-like AAA" evidence="1">
    <location>
        <begin position="209"/>
        <end position="328"/>
    </location>
</feature>
<evidence type="ECO:0000313" key="3">
    <source>
        <dbReference type="Proteomes" id="UP000030700"/>
    </source>
</evidence>